<comment type="caution">
    <text evidence="2">The sequence shown here is derived from an EMBL/GenBank/DDBJ whole genome shotgun (WGS) entry which is preliminary data.</text>
</comment>
<feature type="compositionally biased region" description="Polar residues" evidence="1">
    <location>
        <begin position="321"/>
        <end position="330"/>
    </location>
</feature>
<dbReference type="PANTHER" id="PTHR35116:SF2">
    <property type="entry name" value="ATP-DEPENDENT HELICASE FAMILY PROTEIN-RELATED"/>
    <property type="match status" value="1"/>
</dbReference>
<feature type="compositionally biased region" description="Acidic residues" evidence="1">
    <location>
        <begin position="336"/>
        <end position="345"/>
    </location>
</feature>
<dbReference type="Gene3D" id="6.10.250.1310">
    <property type="match status" value="1"/>
</dbReference>
<feature type="region of interest" description="Disordered" evidence="1">
    <location>
        <begin position="583"/>
        <end position="716"/>
    </location>
</feature>
<feature type="region of interest" description="Disordered" evidence="1">
    <location>
        <begin position="270"/>
        <end position="462"/>
    </location>
</feature>
<feature type="region of interest" description="Disordered" evidence="1">
    <location>
        <begin position="1"/>
        <end position="37"/>
    </location>
</feature>
<feature type="region of interest" description="Disordered" evidence="1">
    <location>
        <begin position="59"/>
        <end position="78"/>
    </location>
</feature>
<dbReference type="InterPro" id="IPR039322">
    <property type="entry name" value="MOM1"/>
</dbReference>
<feature type="region of interest" description="Disordered" evidence="1">
    <location>
        <begin position="171"/>
        <end position="237"/>
    </location>
</feature>
<feature type="compositionally biased region" description="Polar residues" evidence="1">
    <location>
        <begin position="271"/>
        <end position="283"/>
    </location>
</feature>
<keyword evidence="3" id="KW-1185">Reference proteome</keyword>
<feature type="compositionally biased region" description="Low complexity" evidence="1">
    <location>
        <begin position="696"/>
        <end position="713"/>
    </location>
</feature>
<gene>
    <name evidence="2" type="ORF">M569_14117</name>
</gene>
<dbReference type="AlphaFoldDB" id="S8C8G6"/>
<evidence type="ECO:0000256" key="1">
    <source>
        <dbReference type="SAM" id="MobiDB-lite"/>
    </source>
</evidence>
<reference evidence="2 3" key="1">
    <citation type="journal article" date="2013" name="BMC Genomics">
        <title>The miniature genome of a carnivorous plant Genlisea aurea contains a low number of genes and short non-coding sequences.</title>
        <authorList>
            <person name="Leushkin E.V."/>
            <person name="Sutormin R.A."/>
            <person name="Nabieva E.R."/>
            <person name="Penin A.A."/>
            <person name="Kondrashov A.S."/>
            <person name="Logacheva M.D."/>
        </authorList>
    </citation>
    <scope>NUCLEOTIDE SEQUENCE [LARGE SCALE GENOMIC DNA]</scope>
</reference>
<dbReference type="OrthoDB" id="898917at2759"/>
<feature type="compositionally biased region" description="Low complexity" evidence="1">
    <location>
        <begin position="420"/>
        <end position="431"/>
    </location>
</feature>
<dbReference type="GO" id="GO:0031507">
    <property type="term" value="P:heterochromatin formation"/>
    <property type="evidence" value="ECO:0007669"/>
    <property type="project" value="InterPro"/>
</dbReference>
<protein>
    <submittedName>
        <fullName evidence="2">Uncharacterized protein</fullName>
    </submittedName>
</protein>
<proteinExistence type="predicted"/>
<sequence length="751" mass="81623">MRSLKRRYLRCSENASESGGGHASSEKVDKSTSLSGSGFKKLKEEPIVDFATEEHTGNQILATEVDGTDANTEMGKSKKKSERLIMKLTRKHREEIQEFCRIWETETLKQEGDHKLEISCVRLMHGQGTMGIGKLKLLEKSFVSRMEEHNRLKALQLKELKAKQLSEIEDARRTAEAQRGAPEYSSRSEDDVGLQLSTSSGNVETGDAGPLPRMAGSAQSQSRNSGAQIGDAVFSPSRSLVDCETPVGKGVSDDLNGDIGVSAVNDHRNQFKSCSENESNVSANIAAPDEFPDEVMADKGCNGSPPEGLASQRDEPEKEGLQNSEQTSHSGLDLPVLEDVDESVAETDNNAAALPEESVAVPHEPNEAENGQLLHSEPTPPSFSSPASGEVRNASRNSEPGAAGGGEPRILESSSVIFGSAAPQISSPPASGEVRNASRNAEPEAAGGGEARILESSSVISESAAPQISFPPAVSFDGSHFPHRYDAPSISADPLRNELDRLNRMTAVLEKNHENTIATLKSECEKEIAQIRDKYALKLRESETEYRSRRDEQDRNMKKVVMSKLLADAFRSKLNVARPYNFTSGIPSNQVTSQSRSGMVFPGVSASSRPQSQQQQQQQQHVRCSFVPNNHQAALRPPPVIGAISPGSYHPRSGPEIRTRAPHLQPTTATRPPSTSAPPIPPPRIIRPPQPPPPLSSLQLPARQGFQSQQHQHQQAHLHFWRRISNAVAAANREMPRVENDGVVCLSDDDE</sequence>
<feature type="compositionally biased region" description="Polar residues" evidence="1">
    <location>
        <begin position="583"/>
        <end position="597"/>
    </location>
</feature>
<feature type="compositionally biased region" description="Low complexity" evidence="1">
    <location>
        <begin position="611"/>
        <end position="620"/>
    </location>
</feature>
<evidence type="ECO:0000313" key="3">
    <source>
        <dbReference type="Proteomes" id="UP000015453"/>
    </source>
</evidence>
<dbReference type="PANTHER" id="PTHR35116">
    <property type="entry name" value="HELICASE PROTEIN MOM1"/>
    <property type="match status" value="1"/>
</dbReference>
<evidence type="ECO:0000313" key="2">
    <source>
        <dbReference type="EMBL" id="EPS60686.1"/>
    </source>
</evidence>
<feature type="compositionally biased region" description="Pro residues" evidence="1">
    <location>
        <begin position="675"/>
        <end position="695"/>
    </location>
</feature>
<name>S8C8G6_9LAMI</name>
<organism evidence="2 3">
    <name type="scientific">Genlisea aurea</name>
    <dbReference type="NCBI Taxonomy" id="192259"/>
    <lineage>
        <taxon>Eukaryota</taxon>
        <taxon>Viridiplantae</taxon>
        <taxon>Streptophyta</taxon>
        <taxon>Embryophyta</taxon>
        <taxon>Tracheophyta</taxon>
        <taxon>Spermatophyta</taxon>
        <taxon>Magnoliopsida</taxon>
        <taxon>eudicotyledons</taxon>
        <taxon>Gunneridae</taxon>
        <taxon>Pentapetalae</taxon>
        <taxon>asterids</taxon>
        <taxon>lamiids</taxon>
        <taxon>Lamiales</taxon>
        <taxon>Lentibulariaceae</taxon>
        <taxon>Genlisea</taxon>
    </lineage>
</organism>
<dbReference type="EMBL" id="AUSU01007369">
    <property type="protein sequence ID" value="EPS60686.1"/>
    <property type="molecule type" value="Genomic_DNA"/>
</dbReference>
<accession>S8C8G6</accession>
<dbReference type="Proteomes" id="UP000015453">
    <property type="component" value="Unassembled WGS sequence"/>
</dbReference>
<feature type="compositionally biased region" description="Polar residues" evidence="1">
    <location>
        <begin position="217"/>
        <end position="227"/>
    </location>
</feature>
<feature type="compositionally biased region" description="Low complexity" evidence="1">
    <location>
        <begin position="665"/>
        <end position="674"/>
    </location>
</feature>